<dbReference type="EMBL" id="LGRX02020970">
    <property type="protein sequence ID" value="KAK3257133.1"/>
    <property type="molecule type" value="Genomic_DNA"/>
</dbReference>
<reference evidence="1 2" key="1">
    <citation type="journal article" date="2015" name="Genome Biol. Evol.">
        <title>Comparative Genomics of a Bacterivorous Green Alga Reveals Evolutionary Causalities and Consequences of Phago-Mixotrophic Mode of Nutrition.</title>
        <authorList>
            <person name="Burns J.A."/>
            <person name="Paasch A."/>
            <person name="Narechania A."/>
            <person name="Kim E."/>
        </authorList>
    </citation>
    <scope>NUCLEOTIDE SEQUENCE [LARGE SCALE GENOMIC DNA]</scope>
    <source>
        <strain evidence="1 2">PLY_AMNH</strain>
    </source>
</reference>
<proteinExistence type="predicted"/>
<evidence type="ECO:0000313" key="2">
    <source>
        <dbReference type="Proteomes" id="UP001190700"/>
    </source>
</evidence>
<name>A0AAE0KQM1_9CHLO</name>
<evidence type="ECO:0000313" key="1">
    <source>
        <dbReference type="EMBL" id="KAK3257133.1"/>
    </source>
</evidence>
<keyword evidence="2" id="KW-1185">Reference proteome</keyword>
<gene>
    <name evidence="1" type="ORF">CYMTET_33770</name>
</gene>
<comment type="caution">
    <text evidence="1">The sequence shown here is derived from an EMBL/GenBank/DDBJ whole genome shotgun (WGS) entry which is preliminary data.</text>
</comment>
<protein>
    <submittedName>
        <fullName evidence="1">Uncharacterized protein</fullName>
    </submittedName>
</protein>
<dbReference type="AlphaFoldDB" id="A0AAE0KQM1"/>
<feature type="non-terminal residue" evidence="1">
    <location>
        <position position="1"/>
    </location>
</feature>
<dbReference type="Proteomes" id="UP001190700">
    <property type="component" value="Unassembled WGS sequence"/>
</dbReference>
<accession>A0AAE0KQM1</accession>
<sequence length="204" mass="22803">QAAQMGSATLTVMFGSESCGPALLANPYFFPPHHGEDMVEARLNRPASVRCDLEVPLLINSAMMKPVSYRVRMGERSTLNANYFRFVLPPGTYEATIMLHYTVGGGADVNGDLYLMRGNLPVQLDLEDYYMWHYQYKVHFKGSDGVLAKIVLNSADVFGRDGEWYVALDWNKQSFKHGLSIHLNHKQAAGYVPDHQAKTPAESC</sequence>
<organism evidence="1 2">
    <name type="scientific">Cymbomonas tetramitiformis</name>
    <dbReference type="NCBI Taxonomy" id="36881"/>
    <lineage>
        <taxon>Eukaryota</taxon>
        <taxon>Viridiplantae</taxon>
        <taxon>Chlorophyta</taxon>
        <taxon>Pyramimonadophyceae</taxon>
        <taxon>Pyramimonadales</taxon>
        <taxon>Pyramimonadaceae</taxon>
        <taxon>Cymbomonas</taxon>
    </lineage>
</organism>